<keyword evidence="5" id="KW-0067">ATP-binding</keyword>
<keyword evidence="2 11" id="KW-0808">Transferase</keyword>
<organism evidence="11 12">
    <name type="scientific">Nocardia higoensis</name>
    <dbReference type="NCBI Taxonomy" id="228599"/>
    <lineage>
        <taxon>Bacteria</taxon>
        <taxon>Bacillati</taxon>
        <taxon>Actinomycetota</taxon>
        <taxon>Actinomycetes</taxon>
        <taxon>Mycobacteriales</taxon>
        <taxon>Nocardiaceae</taxon>
        <taxon>Nocardia</taxon>
    </lineage>
</organism>
<dbReference type="Pfam" id="PF00288">
    <property type="entry name" value="GHMP_kinases_N"/>
    <property type="match status" value="1"/>
</dbReference>
<comment type="caution">
    <text evidence="11">The sequence shown here is derived from an EMBL/GenBank/DDBJ whole genome shotgun (WGS) entry which is preliminary data.</text>
</comment>
<dbReference type="InterPro" id="IPR006204">
    <property type="entry name" value="GHMP_kinase_N_dom"/>
</dbReference>
<dbReference type="PANTHER" id="PTHR10457">
    <property type="entry name" value="MEVALONATE KINASE/GALACTOKINASE"/>
    <property type="match status" value="1"/>
</dbReference>
<sequence length="369" mass="38262">MGRVDTWVAPGRVNIIGEHTDYNDGFVLPVALPLVTRCTARLSTDATARITSRQRPGEPLAVAIEEIAEARERIPGWARYILGVVGEFRARGHAVPGIEIEVDGAVPIGAGLSSSAALTCSVAQAMRDLCAPGLGVRELIDIAACAENRYAGAPTGILDQSAALLCTAGHALLLDVRRFTAVGARGDDGCEQIPFELAESGSALLVVDTGEPHENAGGGYARRRAECEAAAQELGVPALRDVTALGELGRITDPVLRRRARHVVTENARVLAVAECLRGGADPREIGPILVAAHTSLRDDFEVSTPASDEVVDAVLAAGAYGARMVGGGFGGSVVALVDRDRSAAVARAAGERLVAAGHRKPVGSTVIA</sequence>
<keyword evidence="3" id="KW-0547">Nucleotide-binding</keyword>
<proteinExistence type="inferred from homology"/>
<evidence type="ECO:0000256" key="2">
    <source>
        <dbReference type="ARBA" id="ARBA00022679"/>
    </source>
</evidence>
<feature type="domain" description="Galactokinase N-terminal" evidence="10">
    <location>
        <begin position="6"/>
        <end position="40"/>
    </location>
</feature>
<dbReference type="Pfam" id="PF10509">
    <property type="entry name" value="GalKase_gal_bdg"/>
    <property type="match status" value="1"/>
</dbReference>
<dbReference type="Gene3D" id="3.30.70.890">
    <property type="entry name" value="GHMP kinase, C-terminal domain"/>
    <property type="match status" value="1"/>
</dbReference>
<dbReference type="PRINTS" id="PR00473">
    <property type="entry name" value="GALCTOKINASE"/>
</dbReference>
<dbReference type="GO" id="GO:0004335">
    <property type="term" value="F:galactokinase activity"/>
    <property type="evidence" value="ECO:0007669"/>
    <property type="project" value="UniProtKB-EC"/>
</dbReference>
<name>A0ABS0D9I3_9NOCA</name>
<dbReference type="EC" id="2.7.1.6" evidence="7"/>
<dbReference type="SUPFAM" id="SSF54211">
    <property type="entry name" value="Ribosomal protein S5 domain 2-like"/>
    <property type="match status" value="1"/>
</dbReference>
<evidence type="ECO:0000256" key="1">
    <source>
        <dbReference type="ARBA" id="ARBA00006566"/>
    </source>
</evidence>
<dbReference type="InterPro" id="IPR036554">
    <property type="entry name" value="GHMP_kinase_C_sf"/>
</dbReference>
<evidence type="ECO:0000259" key="10">
    <source>
        <dbReference type="Pfam" id="PF10509"/>
    </source>
</evidence>
<dbReference type="InterPro" id="IPR000705">
    <property type="entry name" value="Galactokinase"/>
</dbReference>
<dbReference type="InterPro" id="IPR013750">
    <property type="entry name" value="GHMP_kinase_C_dom"/>
</dbReference>
<dbReference type="InterPro" id="IPR020568">
    <property type="entry name" value="Ribosomal_Su5_D2-typ_SF"/>
</dbReference>
<feature type="domain" description="GHMP kinase N-terminal" evidence="8">
    <location>
        <begin position="80"/>
        <end position="165"/>
    </location>
</feature>
<dbReference type="NCBIfam" id="TIGR00131">
    <property type="entry name" value="gal_kin"/>
    <property type="match status" value="1"/>
</dbReference>
<evidence type="ECO:0000259" key="9">
    <source>
        <dbReference type="Pfam" id="PF08544"/>
    </source>
</evidence>
<dbReference type="PRINTS" id="PR00959">
    <property type="entry name" value="MEVGALKINASE"/>
</dbReference>
<dbReference type="InterPro" id="IPR014721">
    <property type="entry name" value="Ribsml_uS5_D2-typ_fold_subgr"/>
</dbReference>
<dbReference type="InterPro" id="IPR006206">
    <property type="entry name" value="Mevalonate/galactokinase"/>
</dbReference>
<dbReference type="PIRSF" id="PIRSF000530">
    <property type="entry name" value="Galactokinase"/>
    <property type="match status" value="1"/>
</dbReference>
<dbReference type="EMBL" id="JADLQN010000001">
    <property type="protein sequence ID" value="MBF6355061.1"/>
    <property type="molecule type" value="Genomic_DNA"/>
</dbReference>
<evidence type="ECO:0000259" key="8">
    <source>
        <dbReference type="Pfam" id="PF00288"/>
    </source>
</evidence>
<dbReference type="Proteomes" id="UP000707731">
    <property type="component" value="Unassembled WGS sequence"/>
</dbReference>
<feature type="domain" description="GHMP kinase C-terminal" evidence="9">
    <location>
        <begin position="282"/>
        <end position="353"/>
    </location>
</feature>
<reference evidence="11 12" key="1">
    <citation type="submission" date="2020-10" db="EMBL/GenBank/DDBJ databases">
        <title>Identification of Nocardia species via Next-generation sequencing and recognition of intraspecies genetic diversity.</title>
        <authorList>
            <person name="Li P."/>
            <person name="Li P."/>
            <person name="Lu B."/>
        </authorList>
    </citation>
    <scope>NUCLEOTIDE SEQUENCE [LARGE SCALE GENOMIC DNA]</scope>
    <source>
        <strain evidence="11 12">BJ06-0143</strain>
    </source>
</reference>
<evidence type="ECO:0000256" key="7">
    <source>
        <dbReference type="NCBIfam" id="TIGR00131"/>
    </source>
</evidence>
<dbReference type="InterPro" id="IPR006203">
    <property type="entry name" value="GHMP_knse_ATP-bd_CS"/>
</dbReference>
<dbReference type="SUPFAM" id="SSF55060">
    <property type="entry name" value="GHMP Kinase, C-terminal domain"/>
    <property type="match status" value="1"/>
</dbReference>
<evidence type="ECO:0000256" key="3">
    <source>
        <dbReference type="ARBA" id="ARBA00022741"/>
    </source>
</evidence>
<keyword evidence="6" id="KW-0299">Galactose metabolism</keyword>
<dbReference type="Gene3D" id="3.30.230.10">
    <property type="match status" value="1"/>
</dbReference>
<accession>A0ABS0D9I3</accession>
<evidence type="ECO:0000313" key="12">
    <source>
        <dbReference type="Proteomes" id="UP000707731"/>
    </source>
</evidence>
<evidence type="ECO:0000256" key="5">
    <source>
        <dbReference type="ARBA" id="ARBA00022840"/>
    </source>
</evidence>
<comment type="similarity">
    <text evidence="1">Belongs to the GHMP kinase family. GalK subfamily.</text>
</comment>
<gene>
    <name evidence="11" type="primary">galK</name>
    <name evidence="11" type="ORF">IU449_10985</name>
</gene>
<dbReference type="Pfam" id="PF08544">
    <property type="entry name" value="GHMP_kinases_C"/>
    <property type="match status" value="1"/>
</dbReference>
<dbReference type="InterPro" id="IPR019539">
    <property type="entry name" value="GalKase_N"/>
</dbReference>
<keyword evidence="4" id="KW-0418">Kinase</keyword>
<evidence type="ECO:0000313" key="11">
    <source>
        <dbReference type="EMBL" id="MBF6355061.1"/>
    </source>
</evidence>
<dbReference type="PROSITE" id="PS00106">
    <property type="entry name" value="GALACTOKINASE"/>
    <property type="match status" value="1"/>
</dbReference>
<evidence type="ECO:0000256" key="4">
    <source>
        <dbReference type="ARBA" id="ARBA00022777"/>
    </source>
</evidence>
<keyword evidence="6" id="KW-0119">Carbohydrate metabolism</keyword>
<keyword evidence="12" id="KW-1185">Reference proteome</keyword>
<protein>
    <recommendedName>
        <fullName evidence="7">Galactokinase</fullName>
        <ecNumber evidence="7">2.7.1.6</ecNumber>
    </recommendedName>
</protein>
<dbReference type="PANTHER" id="PTHR10457:SF7">
    <property type="entry name" value="GALACTOKINASE-RELATED"/>
    <property type="match status" value="1"/>
</dbReference>
<dbReference type="PROSITE" id="PS00627">
    <property type="entry name" value="GHMP_KINASES_ATP"/>
    <property type="match status" value="1"/>
</dbReference>
<evidence type="ECO:0000256" key="6">
    <source>
        <dbReference type="ARBA" id="ARBA00023144"/>
    </source>
</evidence>
<dbReference type="InterPro" id="IPR019741">
    <property type="entry name" value="Galactokinase_CS"/>
</dbReference>